<proteinExistence type="inferred from homology"/>
<dbReference type="PANTHER" id="PTHR32303">
    <property type="entry name" value="QUINOPROTEIN ALCOHOL DEHYDROGENASE (CYTOCHROME C)"/>
    <property type="match status" value="1"/>
</dbReference>
<evidence type="ECO:0000256" key="2">
    <source>
        <dbReference type="ARBA" id="ARBA00008156"/>
    </source>
</evidence>
<feature type="region of interest" description="Disordered" evidence="4">
    <location>
        <begin position="838"/>
        <end position="916"/>
    </location>
</feature>
<comment type="similarity">
    <text evidence="2">Belongs to the bacterial PQQ dehydrogenase family.</text>
</comment>
<dbReference type="InterPro" id="IPR002372">
    <property type="entry name" value="PQQ_rpt_dom"/>
</dbReference>
<feature type="compositionally biased region" description="Pro residues" evidence="4">
    <location>
        <begin position="873"/>
        <end position="904"/>
    </location>
</feature>
<dbReference type="OrthoDB" id="536707at2759"/>
<sequence>MSSRRYTAAALALVLAGVVGLMTGRAQGQAPEVCWFRQLAPYGINAGVGTNRITPAAGGSVLVGGDAALACLKRTGELRWVFHFQRLLEAVADNETFIYPARQDGVNPMWVDPESELVFLGASSRVLYAIDIATGALRWSWSGARSVFESVIGADGRVHVETTDFKHWALDIATGRVLWNAEFRRVSNCQTGVFNGVLVRPNIDGLIFGLNATSGAYLWQGTQQLDVVQQLWEPDMPFRTFPEYPLGLAYVSDSSGDVVAIDLTTGKYVWRVAAAAGYNTKWNHRMNLELWGDLLIVHSQGFISFAPGGDKGIIMALNALTGERLWIRDDVYPSLCGMTVSQGLLVYSAFIQPYEGDKYGPGPVNNKIQLVALHEDGSEAWKIESNNKVCTGSLQELDGIVYYMYTNTTSAANVMEIMALPAAPRGGARACPAGVLSPDPEPVPPTPAKPMMTAPAASDGPYCWKQTMAFKPLASPATDNKYIYVQDNAGLIMAIDIRSGEAAWKATAGPGSVSMAYPTNILLAEGLLFLGTAASEVQVRNASTGHLLWRRQSGSRPNYPNLYPSFYGYPAYANGIMYIGTPDAYINAYNATTGEEVWSYYIGVYRPDTVQYSAEDNLVYAISHDADVGYSDQLTAWLLAFDATDGTVVWERKMDSFASESGFLNVVNGVMVFATNEGELRAYSAGRGGGDLLWTYSVGADKFRKQESALLVDGSRLGLNDTDVVFWGDADSSVRALRTSDLTVLWQISLRDIDVFPEVESLPPPVVWLQFTLSNGALYIPSDQGLFVVNVTNGAPLWTDLRGRINAMVLVVERPELGGAQVVYGRYLSNVDSNVPACRPNNPSGGISTLATDDSATTRFPVPSPAAVAPVPTAAPSPSPSPSQSPSPSPSTSPSPSALAPPSPKLSSAAKPSSGVGSFLPAASPAPIPTPAPTCPPCPARANCSSAPAPAPTTASMSLGLTVVSVKLLKADKSSQDRLQAAVSKLVDSKSVRVSMLSVEAVGGSSSGAAVVRLSLKASSSKALAAAVEGLQDAALDGELQAALGAKGVRGGALAAAKVRSVVVAVSP</sequence>
<evidence type="ECO:0000313" key="8">
    <source>
        <dbReference type="Proteomes" id="UP000006906"/>
    </source>
</evidence>
<dbReference type="InterPro" id="IPR011047">
    <property type="entry name" value="Quinoprotein_ADH-like_sf"/>
</dbReference>
<evidence type="ECO:0000259" key="6">
    <source>
        <dbReference type="Pfam" id="PF13360"/>
    </source>
</evidence>
<keyword evidence="5" id="KW-0732">Signal</keyword>
<feature type="domain" description="Pyrrolo-quinoline quinone repeat" evidence="6">
    <location>
        <begin position="583"/>
        <end position="808"/>
    </location>
</feature>
<reference evidence="7 8" key="1">
    <citation type="journal article" date="2007" name="Science">
        <title>The Chlamydomonas genome reveals the evolution of key animal and plant functions.</title>
        <authorList>
            <person name="Merchant S.S."/>
            <person name="Prochnik S.E."/>
            <person name="Vallon O."/>
            <person name="Harris E.H."/>
            <person name="Karpowicz S.J."/>
            <person name="Witman G.B."/>
            <person name="Terry A."/>
            <person name="Salamov A."/>
            <person name="Fritz-Laylin L.K."/>
            <person name="Marechal-Drouard L."/>
            <person name="Marshall W.F."/>
            <person name="Qu L.H."/>
            <person name="Nelson D.R."/>
            <person name="Sanderfoot A.A."/>
            <person name="Spalding M.H."/>
            <person name="Kapitonov V.V."/>
            <person name="Ren Q."/>
            <person name="Ferris P."/>
            <person name="Lindquist E."/>
            <person name="Shapiro H."/>
            <person name="Lucas S.M."/>
            <person name="Grimwood J."/>
            <person name="Schmutz J."/>
            <person name="Cardol P."/>
            <person name="Cerutti H."/>
            <person name="Chanfreau G."/>
            <person name="Chen C.L."/>
            <person name="Cognat V."/>
            <person name="Croft M.T."/>
            <person name="Dent R."/>
            <person name="Dutcher S."/>
            <person name="Fernandez E."/>
            <person name="Fukuzawa H."/>
            <person name="Gonzalez-Ballester D."/>
            <person name="Gonzalez-Halphen D."/>
            <person name="Hallmann A."/>
            <person name="Hanikenne M."/>
            <person name="Hippler M."/>
            <person name="Inwood W."/>
            <person name="Jabbari K."/>
            <person name="Kalanon M."/>
            <person name="Kuras R."/>
            <person name="Lefebvre P.A."/>
            <person name="Lemaire S.D."/>
            <person name="Lobanov A.V."/>
            <person name="Lohr M."/>
            <person name="Manuell A."/>
            <person name="Meier I."/>
            <person name="Mets L."/>
            <person name="Mittag M."/>
            <person name="Mittelmeier T."/>
            <person name="Moroney J.V."/>
            <person name="Moseley J."/>
            <person name="Napoli C."/>
            <person name="Nedelcu A.M."/>
            <person name="Niyogi K."/>
            <person name="Novoselov S.V."/>
            <person name="Paulsen I.T."/>
            <person name="Pazour G."/>
            <person name="Purton S."/>
            <person name="Ral J.P."/>
            <person name="Riano-Pachon D.M."/>
            <person name="Riekhof W."/>
            <person name="Rymarquis L."/>
            <person name="Schroda M."/>
            <person name="Stern D."/>
            <person name="Umen J."/>
            <person name="Willows R."/>
            <person name="Wilson N."/>
            <person name="Zimmer S.L."/>
            <person name="Allmer J."/>
            <person name="Balk J."/>
            <person name="Bisova K."/>
            <person name="Chen C.J."/>
            <person name="Elias M."/>
            <person name="Gendler K."/>
            <person name="Hauser C."/>
            <person name="Lamb M.R."/>
            <person name="Ledford H."/>
            <person name="Long J.C."/>
            <person name="Minagawa J."/>
            <person name="Page M.D."/>
            <person name="Pan J."/>
            <person name="Pootakham W."/>
            <person name="Roje S."/>
            <person name="Rose A."/>
            <person name="Stahlberg E."/>
            <person name="Terauchi A.M."/>
            <person name="Yang P."/>
            <person name="Ball S."/>
            <person name="Bowler C."/>
            <person name="Dieckmann C.L."/>
            <person name="Gladyshev V.N."/>
            <person name="Green P."/>
            <person name="Jorgensen R."/>
            <person name="Mayfield S."/>
            <person name="Mueller-Roeber B."/>
            <person name="Rajamani S."/>
            <person name="Sayre R.T."/>
            <person name="Brokstein P."/>
            <person name="Dubchak I."/>
            <person name="Goodstein D."/>
            <person name="Hornick L."/>
            <person name="Huang Y.W."/>
            <person name="Jhaveri J."/>
            <person name="Luo Y."/>
            <person name="Martinez D."/>
            <person name="Ngau W.C."/>
            <person name="Otillar B."/>
            <person name="Poliakov A."/>
            <person name="Porter A."/>
            <person name="Szajkowski L."/>
            <person name="Werner G."/>
            <person name="Zhou K."/>
            <person name="Grigoriev I.V."/>
            <person name="Rokhsar D.S."/>
            <person name="Grossman A.R."/>
        </authorList>
    </citation>
    <scope>NUCLEOTIDE SEQUENCE [LARGE SCALE GENOMIC DNA]</scope>
    <source>
        <strain evidence="8">CC-503</strain>
    </source>
</reference>
<dbReference type="Pfam" id="PF13360">
    <property type="entry name" value="PQQ_2"/>
    <property type="match status" value="3"/>
</dbReference>
<feature type="chain" id="PRO_5014441632" description="Pyrrolo-quinoline quinone repeat domain-containing protein" evidence="5">
    <location>
        <begin position="29"/>
        <end position="1068"/>
    </location>
</feature>
<evidence type="ECO:0000256" key="4">
    <source>
        <dbReference type="SAM" id="MobiDB-lite"/>
    </source>
</evidence>
<dbReference type="InterPro" id="IPR018391">
    <property type="entry name" value="PQQ_b-propeller_rpt"/>
</dbReference>
<dbReference type="PANTHER" id="PTHR32303:SF10">
    <property type="entry name" value="OUTER MEMBRANE PROTEIN ASSEMBLY FACTOR BAMB"/>
    <property type="match status" value="1"/>
</dbReference>
<dbReference type="KEGG" id="cre:CHLRE_13g563500v5"/>
<dbReference type="GO" id="GO:0016491">
    <property type="term" value="F:oxidoreductase activity"/>
    <property type="evidence" value="ECO:0007669"/>
    <property type="project" value="UniProtKB-KW"/>
</dbReference>
<feature type="signal peptide" evidence="5">
    <location>
        <begin position="1"/>
        <end position="28"/>
    </location>
</feature>
<dbReference type="AlphaFoldDB" id="A0A2K3CZ35"/>
<evidence type="ECO:0000313" key="7">
    <source>
        <dbReference type="EMBL" id="PNW73547.1"/>
    </source>
</evidence>
<dbReference type="ExpressionAtlas" id="A0A2K3CZ35">
    <property type="expression patterns" value="differential"/>
</dbReference>
<dbReference type="SUPFAM" id="SSF50998">
    <property type="entry name" value="Quinoprotein alcohol dehydrogenase-like"/>
    <property type="match status" value="3"/>
</dbReference>
<dbReference type="GeneID" id="5718987"/>
<comment type="cofactor">
    <cofactor evidence="1">
        <name>pyrroloquinoline quinone</name>
        <dbReference type="ChEBI" id="CHEBI:58442"/>
    </cofactor>
</comment>
<dbReference type="InParanoid" id="A0A2K3CZ35"/>
<keyword evidence="3" id="KW-0560">Oxidoreductase</keyword>
<dbReference type="InterPro" id="IPR015943">
    <property type="entry name" value="WD40/YVTN_repeat-like_dom_sf"/>
</dbReference>
<keyword evidence="8" id="KW-1185">Reference proteome</keyword>
<evidence type="ECO:0000256" key="5">
    <source>
        <dbReference type="SAM" id="SignalP"/>
    </source>
</evidence>
<dbReference type="Proteomes" id="UP000006906">
    <property type="component" value="Chromosome 13"/>
</dbReference>
<feature type="domain" description="Pyrrolo-quinoline quinone repeat" evidence="6">
    <location>
        <begin position="453"/>
        <end position="558"/>
    </location>
</feature>
<dbReference type="SMART" id="SM00564">
    <property type="entry name" value="PQQ"/>
    <property type="match status" value="11"/>
</dbReference>
<feature type="domain" description="Pyrrolo-quinoline quinone repeat" evidence="6">
    <location>
        <begin position="116"/>
        <end position="222"/>
    </location>
</feature>
<feature type="compositionally biased region" description="Low complexity" evidence="4">
    <location>
        <begin position="905"/>
        <end position="914"/>
    </location>
</feature>
<organism evidence="7 8">
    <name type="scientific">Chlamydomonas reinhardtii</name>
    <name type="common">Chlamydomonas smithii</name>
    <dbReference type="NCBI Taxonomy" id="3055"/>
    <lineage>
        <taxon>Eukaryota</taxon>
        <taxon>Viridiplantae</taxon>
        <taxon>Chlorophyta</taxon>
        <taxon>core chlorophytes</taxon>
        <taxon>Chlorophyceae</taxon>
        <taxon>CS clade</taxon>
        <taxon>Chlamydomonadales</taxon>
        <taxon>Chlamydomonadaceae</taxon>
        <taxon>Chlamydomonas</taxon>
    </lineage>
</organism>
<gene>
    <name evidence="7" type="ORF">CHLRE_13g563500v5</name>
</gene>
<dbReference type="Gene3D" id="2.130.10.10">
    <property type="entry name" value="YVTN repeat-like/Quinoprotein amine dehydrogenase"/>
    <property type="match status" value="4"/>
</dbReference>
<dbReference type="Gramene" id="PNW73547">
    <property type="protein sequence ID" value="PNW73547"/>
    <property type="gene ID" value="CHLRE_13g563500v5"/>
</dbReference>
<name>A0A2K3CZ35_CHLRE</name>
<protein>
    <recommendedName>
        <fullName evidence="6">Pyrrolo-quinoline quinone repeat domain-containing protein</fullName>
    </recommendedName>
</protein>
<accession>A0A2K3CZ35</accession>
<evidence type="ECO:0000256" key="3">
    <source>
        <dbReference type="ARBA" id="ARBA00023002"/>
    </source>
</evidence>
<dbReference type="RefSeq" id="XP_042917190.1">
    <property type="nucleotide sequence ID" value="XM_043069215.1"/>
</dbReference>
<dbReference type="EMBL" id="CM008974">
    <property type="protein sequence ID" value="PNW73547.1"/>
    <property type="molecule type" value="Genomic_DNA"/>
</dbReference>
<feature type="compositionally biased region" description="Polar residues" evidence="4">
    <location>
        <begin position="841"/>
        <end position="858"/>
    </location>
</feature>
<evidence type="ECO:0000256" key="1">
    <source>
        <dbReference type="ARBA" id="ARBA00001931"/>
    </source>
</evidence>